<name>A0A1B7P1X7_9EURO</name>
<sequence length="102" mass="12155">MARFQTRNPQSVDGNNKFEVERIPNKRTHYGKIQYLVKRKVFIETENSWEPEAHLTDSHNAEYEYKPLLQKRKRTRKRDKNPEFALKAGRPTKEKKKGETAP</sequence>
<comment type="subunit">
    <text evidence="1">Component of the NuA4 histone acetyltransferase complex.</text>
</comment>
<dbReference type="InterPro" id="IPR016197">
    <property type="entry name" value="Chromo-like_dom_sf"/>
</dbReference>
<dbReference type="GO" id="GO:0031507">
    <property type="term" value="P:heterochromatin formation"/>
    <property type="evidence" value="ECO:0007669"/>
    <property type="project" value="InterPro"/>
</dbReference>
<organism evidence="4 5">
    <name type="scientific">Emergomyces africanus</name>
    <dbReference type="NCBI Taxonomy" id="1955775"/>
    <lineage>
        <taxon>Eukaryota</taxon>
        <taxon>Fungi</taxon>
        <taxon>Dikarya</taxon>
        <taxon>Ascomycota</taxon>
        <taxon>Pezizomycotina</taxon>
        <taxon>Eurotiomycetes</taxon>
        <taxon>Eurotiomycetidae</taxon>
        <taxon>Onygenales</taxon>
        <taxon>Ajellomycetaceae</taxon>
        <taxon>Emergomyces</taxon>
    </lineage>
</organism>
<dbReference type="PANTHER" id="PTHR47240:SF2">
    <property type="entry name" value="CHROMO DOMAIN-CONTAINING PROTEIN LHP1"/>
    <property type="match status" value="1"/>
</dbReference>
<dbReference type="PANTHER" id="PTHR47240">
    <property type="entry name" value="CHROMO DOMAIN-CONTAINING PROTEIN LHP1"/>
    <property type="match status" value="1"/>
</dbReference>
<dbReference type="Gene3D" id="2.40.50.40">
    <property type="match status" value="1"/>
</dbReference>
<feature type="domain" description="Chromo" evidence="3">
    <location>
        <begin position="18"/>
        <end position="80"/>
    </location>
</feature>
<keyword evidence="5" id="KW-1185">Reference proteome</keyword>
<dbReference type="CDD" id="cd00024">
    <property type="entry name" value="CD_CSD"/>
    <property type="match status" value="1"/>
</dbReference>
<dbReference type="Pfam" id="PF00385">
    <property type="entry name" value="Chromo"/>
    <property type="match status" value="1"/>
</dbReference>
<evidence type="ECO:0000313" key="4">
    <source>
        <dbReference type="EMBL" id="OAX83029.1"/>
    </source>
</evidence>
<dbReference type="EMBL" id="LGUA01000225">
    <property type="protein sequence ID" value="OAX83029.1"/>
    <property type="molecule type" value="Genomic_DNA"/>
</dbReference>
<protein>
    <recommendedName>
        <fullName evidence="3">Chromo domain-containing protein</fullName>
    </recommendedName>
</protein>
<feature type="region of interest" description="Disordered" evidence="2">
    <location>
        <begin position="50"/>
        <end position="102"/>
    </location>
</feature>
<dbReference type="InterPro" id="IPR000953">
    <property type="entry name" value="Chromo/chromo_shadow_dom"/>
</dbReference>
<feature type="compositionally biased region" description="Basic and acidic residues" evidence="2">
    <location>
        <begin position="51"/>
        <end position="65"/>
    </location>
</feature>
<evidence type="ECO:0000256" key="1">
    <source>
        <dbReference type="ARBA" id="ARBA00011353"/>
    </source>
</evidence>
<comment type="caution">
    <text evidence="4">The sequence shown here is derived from an EMBL/GenBank/DDBJ whole genome shotgun (WGS) entry which is preliminary data.</text>
</comment>
<feature type="compositionally biased region" description="Basic residues" evidence="2">
    <location>
        <begin position="69"/>
        <end position="79"/>
    </location>
</feature>
<dbReference type="Proteomes" id="UP000091918">
    <property type="component" value="Unassembled WGS sequence"/>
</dbReference>
<dbReference type="InterPro" id="IPR023780">
    <property type="entry name" value="Chromo_domain"/>
</dbReference>
<dbReference type="AlphaFoldDB" id="A0A1B7P1X7"/>
<reference evidence="4 5" key="1">
    <citation type="submission" date="2015-07" db="EMBL/GenBank/DDBJ databases">
        <title>Emmonsia species relationships and genome sequence.</title>
        <authorList>
            <person name="Cuomo C.A."/>
            <person name="Schwartz I.S."/>
            <person name="Kenyon C."/>
            <person name="de Hoog G.S."/>
            <person name="Govender N.P."/>
            <person name="Botha A."/>
            <person name="Moreno L."/>
            <person name="de Vries M."/>
            <person name="Munoz J.F."/>
            <person name="Stielow J.B."/>
        </authorList>
    </citation>
    <scope>NUCLEOTIDE SEQUENCE [LARGE SCALE GENOMIC DNA]</scope>
    <source>
        <strain evidence="4 5">CBS 136260</strain>
    </source>
</reference>
<evidence type="ECO:0000259" key="3">
    <source>
        <dbReference type="PROSITE" id="PS50013"/>
    </source>
</evidence>
<dbReference type="InterPro" id="IPR044251">
    <property type="entry name" value="LHP1-like"/>
</dbReference>
<gene>
    <name evidence="4" type="ORF">ACJ72_02612</name>
</gene>
<dbReference type="SUPFAM" id="SSF54160">
    <property type="entry name" value="Chromo domain-like"/>
    <property type="match status" value="1"/>
</dbReference>
<proteinExistence type="predicted"/>
<dbReference type="PROSITE" id="PS50013">
    <property type="entry name" value="CHROMO_2"/>
    <property type="match status" value="1"/>
</dbReference>
<evidence type="ECO:0000256" key="2">
    <source>
        <dbReference type="SAM" id="MobiDB-lite"/>
    </source>
</evidence>
<dbReference type="OrthoDB" id="3253957at2759"/>
<evidence type="ECO:0000313" key="5">
    <source>
        <dbReference type="Proteomes" id="UP000091918"/>
    </source>
</evidence>
<accession>A0A1B7P1X7</accession>